<dbReference type="PANTHER" id="PTHR33175">
    <property type="entry name" value="DNA-BINDING PROTEIN HU"/>
    <property type="match status" value="1"/>
</dbReference>
<reference evidence="5" key="1">
    <citation type="submission" date="2019-11" db="EMBL/GenBank/DDBJ databases">
        <title>Description of new Acetobacter species.</title>
        <authorList>
            <person name="Cleenwerck I."/>
            <person name="Sombolestani A.S."/>
        </authorList>
    </citation>
    <scope>NUCLEOTIDE SEQUENCE</scope>
    <source>
        <strain evidence="5">LMG 1626</strain>
    </source>
</reference>
<dbReference type="Gene3D" id="4.10.520.10">
    <property type="entry name" value="IHF-like DNA-binding proteins"/>
    <property type="match status" value="1"/>
</dbReference>
<dbReference type="InterPro" id="IPR010992">
    <property type="entry name" value="IHF-like_DNA-bd_dom_sf"/>
</dbReference>
<evidence type="ECO:0000256" key="2">
    <source>
        <dbReference type="ARBA" id="ARBA00023067"/>
    </source>
</evidence>
<dbReference type="EMBL" id="WOTH01000043">
    <property type="protein sequence ID" value="NHO55024.1"/>
    <property type="molecule type" value="Genomic_DNA"/>
</dbReference>
<evidence type="ECO:0000313" key="5">
    <source>
        <dbReference type="EMBL" id="NHO55024.1"/>
    </source>
</evidence>
<dbReference type="PANTHER" id="PTHR33175:SF3">
    <property type="entry name" value="DNA-BINDING PROTEIN HU-BETA"/>
    <property type="match status" value="1"/>
</dbReference>
<dbReference type="AlphaFoldDB" id="A0A967B9X3"/>
<dbReference type="GO" id="GO:0030261">
    <property type="term" value="P:chromosome condensation"/>
    <property type="evidence" value="ECO:0007669"/>
    <property type="project" value="UniProtKB-KW"/>
</dbReference>
<organism evidence="5 6">
    <name type="scientific">Acetobacter estunensis</name>
    <dbReference type="NCBI Taxonomy" id="104097"/>
    <lineage>
        <taxon>Bacteria</taxon>
        <taxon>Pseudomonadati</taxon>
        <taxon>Pseudomonadota</taxon>
        <taxon>Alphaproteobacteria</taxon>
        <taxon>Acetobacterales</taxon>
        <taxon>Acetobacteraceae</taxon>
        <taxon>Acetobacter</taxon>
    </lineage>
</organism>
<dbReference type="SMART" id="SM00411">
    <property type="entry name" value="BHL"/>
    <property type="match status" value="1"/>
</dbReference>
<evidence type="ECO:0000313" key="6">
    <source>
        <dbReference type="Proteomes" id="UP000597459"/>
    </source>
</evidence>
<keyword evidence="2" id="KW-0226">DNA condensation</keyword>
<dbReference type="Pfam" id="PF00216">
    <property type="entry name" value="Bac_DNA_binding"/>
    <property type="match status" value="1"/>
</dbReference>
<dbReference type="RefSeq" id="WP_166318123.1">
    <property type="nucleotide sequence ID" value="NZ_WOTH01000043.1"/>
</dbReference>
<comment type="similarity">
    <text evidence="1 4">Belongs to the bacterial histone-like protein family.</text>
</comment>
<protein>
    <submittedName>
        <fullName evidence="5">DNA-binding protein HU</fullName>
    </submittedName>
</protein>
<evidence type="ECO:0000256" key="3">
    <source>
        <dbReference type="ARBA" id="ARBA00023125"/>
    </source>
</evidence>
<keyword evidence="3 5" id="KW-0238">DNA-binding</keyword>
<dbReference type="CDD" id="cd13831">
    <property type="entry name" value="HU"/>
    <property type="match status" value="1"/>
</dbReference>
<dbReference type="InterPro" id="IPR000119">
    <property type="entry name" value="Hist_DNA-bd"/>
</dbReference>
<sequence length="91" mass="9565">MNTSELIAAIAERADLSKADARKALDATFEVITGAVKKGDAVAVKDFGKFDLRERAARKGRNPQTGETIDIAASRSLGFTAAKALKDALAS</sequence>
<dbReference type="GO" id="GO:0005829">
    <property type="term" value="C:cytosol"/>
    <property type="evidence" value="ECO:0007669"/>
    <property type="project" value="TreeGrafter"/>
</dbReference>
<dbReference type="GO" id="GO:0030527">
    <property type="term" value="F:structural constituent of chromatin"/>
    <property type="evidence" value="ECO:0007669"/>
    <property type="project" value="InterPro"/>
</dbReference>
<proteinExistence type="inferred from homology"/>
<evidence type="ECO:0000256" key="1">
    <source>
        <dbReference type="ARBA" id="ARBA00010529"/>
    </source>
</evidence>
<dbReference type="SUPFAM" id="SSF47729">
    <property type="entry name" value="IHF-like DNA-binding proteins"/>
    <property type="match status" value="1"/>
</dbReference>
<keyword evidence="6" id="KW-1185">Reference proteome</keyword>
<gene>
    <name evidence="5" type="ORF">GOB87_13890</name>
</gene>
<accession>A0A967B9X3</accession>
<evidence type="ECO:0000256" key="4">
    <source>
        <dbReference type="RuleBase" id="RU003939"/>
    </source>
</evidence>
<dbReference type="PRINTS" id="PR01727">
    <property type="entry name" value="DNABINDINGHU"/>
</dbReference>
<dbReference type="GO" id="GO:0003677">
    <property type="term" value="F:DNA binding"/>
    <property type="evidence" value="ECO:0007669"/>
    <property type="project" value="UniProtKB-KW"/>
</dbReference>
<dbReference type="Proteomes" id="UP000597459">
    <property type="component" value="Unassembled WGS sequence"/>
</dbReference>
<name>A0A967B9X3_9PROT</name>
<comment type="caution">
    <text evidence="5">The sequence shown here is derived from an EMBL/GenBank/DDBJ whole genome shotgun (WGS) entry which is preliminary data.</text>
</comment>